<dbReference type="Proteomes" id="UP001500791">
    <property type="component" value="Unassembled WGS sequence"/>
</dbReference>
<organism evidence="2 3">
    <name type="scientific">Brevundimonas terrae</name>
    <dbReference type="NCBI Taxonomy" id="363631"/>
    <lineage>
        <taxon>Bacteria</taxon>
        <taxon>Pseudomonadati</taxon>
        <taxon>Pseudomonadota</taxon>
        <taxon>Alphaproteobacteria</taxon>
        <taxon>Caulobacterales</taxon>
        <taxon>Caulobacteraceae</taxon>
        <taxon>Brevundimonas</taxon>
    </lineage>
</organism>
<name>A0ABN0Y372_9CAUL</name>
<dbReference type="RefSeq" id="WP_167175445.1">
    <property type="nucleotide sequence ID" value="NZ_BAAAEJ010000003.1"/>
</dbReference>
<gene>
    <name evidence="2" type="ORF">GCM10009093_05790</name>
</gene>
<accession>A0ABN0Y372</accession>
<feature type="region of interest" description="Disordered" evidence="1">
    <location>
        <begin position="1"/>
        <end position="20"/>
    </location>
</feature>
<evidence type="ECO:0000313" key="3">
    <source>
        <dbReference type="Proteomes" id="UP001500791"/>
    </source>
</evidence>
<reference evidence="2 3" key="1">
    <citation type="journal article" date="2019" name="Int. J. Syst. Evol. Microbiol.">
        <title>The Global Catalogue of Microorganisms (GCM) 10K type strain sequencing project: providing services to taxonomists for standard genome sequencing and annotation.</title>
        <authorList>
            <consortium name="The Broad Institute Genomics Platform"/>
            <consortium name="The Broad Institute Genome Sequencing Center for Infectious Disease"/>
            <person name="Wu L."/>
            <person name="Ma J."/>
        </authorList>
    </citation>
    <scope>NUCLEOTIDE SEQUENCE [LARGE SCALE GENOMIC DNA]</scope>
    <source>
        <strain evidence="2 3">JCM 13476</strain>
    </source>
</reference>
<evidence type="ECO:0008006" key="4">
    <source>
        <dbReference type="Google" id="ProtNLM"/>
    </source>
</evidence>
<sequence length="84" mass="8446">MSAIAPDRPFFPPAAKGQGGGTAFNAAKALKEAQVAFFRPVAATVAAPETPAAAPAEPRPEIAAVPAAASAGFKRPGSYLDIRV</sequence>
<protein>
    <recommendedName>
        <fullName evidence="4">CpaF family protein</fullName>
    </recommendedName>
</protein>
<keyword evidence="3" id="KW-1185">Reference proteome</keyword>
<comment type="caution">
    <text evidence="2">The sequence shown here is derived from an EMBL/GenBank/DDBJ whole genome shotgun (WGS) entry which is preliminary data.</text>
</comment>
<evidence type="ECO:0000313" key="2">
    <source>
        <dbReference type="EMBL" id="GAA0381665.1"/>
    </source>
</evidence>
<dbReference type="EMBL" id="BAAAEJ010000003">
    <property type="protein sequence ID" value="GAA0381665.1"/>
    <property type="molecule type" value="Genomic_DNA"/>
</dbReference>
<proteinExistence type="predicted"/>
<evidence type="ECO:0000256" key="1">
    <source>
        <dbReference type="SAM" id="MobiDB-lite"/>
    </source>
</evidence>